<dbReference type="GeneID" id="98068839"/>
<dbReference type="Gene3D" id="1.10.1370.10">
    <property type="entry name" value="Neurolysin, domain 3"/>
    <property type="match status" value="1"/>
</dbReference>
<dbReference type="InterPro" id="IPR024077">
    <property type="entry name" value="Neurolysin/TOP_dom2"/>
</dbReference>
<dbReference type="GO" id="GO:0004180">
    <property type="term" value="F:carboxypeptidase activity"/>
    <property type="evidence" value="ECO:0007669"/>
    <property type="project" value="TreeGrafter"/>
</dbReference>
<evidence type="ECO:0000313" key="10">
    <source>
        <dbReference type="Proteomes" id="UP000004892"/>
    </source>
</evidence>
<keyword evidence="4 7" id="KW-0378">Hydrolase</keyword>
<keyword evidence="10" id="KW-1185">Reference proteome</keyword>
<dbReference type="PROSITE" id="PS51257">
    <property type="entry name" value="PROKAR_LIPOPROTEIN"/>
    <property type="match status" value="1"/>
</dbReference>
<evidence type="ECO:0000256" key="4">
    <source>
        <dbReference type="ARBA" id="ARBA00022801"/>
    </source>
</evidence>
<dbReference type="InterPro" id="IPR024079">
    <property type="entry name" value="MetalloPept_cat_dom_sf"/>
</dbReference>
<dbReference type="HOGENOM" id="CLU_001805_4_0_10"/>
<comment type="cofactor">
    <cofactor evidence="7">
        <name>Zn(2+)</name>
        <dbReference type="ChEBI" id="CHEBI:29105"/>
    </cofactor>
    <text evidence="7">Binds 1 zinc ion.</text>
</comment>
<dbReference type="InterPro" id="IPR045090">
    <property type="entry name" value="Pept_M3A_M3B"/>
</dbReference>
<protein>
    <recommendedName>
        <fullName evidence="8">Peptidase M3A/M3B catalytic domain-containing protein</fullName>
    </recommendedName>
</protein>
<name>H1DG74_9BACT</name>
<dbReference type="eggNOG" id="COG0339">
    <property type="taxonomic scope" value="Bacteria"/>
</dbReference>
<keyword evidence="2 7" id="KW-0645">Protease</keyword>
<dbReference type="SUPFAM" id="SSF55486">
    <property type="entry name" value="Metalloproteases ('zincins'), catalytic domain"/>
    <property type="match status" value="1"/>
</dbReference>
<evidence type="ECO:0000256" key="7">
    <source>
        <dbReference type="RuleBase" id="RU003435"/>
    </source>
</evidence>
<dbReference type="Gene3D" id="3.40.390.10">
    <property type="entry name" value="Collagenase (Catalytic Domain)"/>
    <property type="match status" value="1"/>
</dbReference>
<dbReference type="STRING" id="742817.HMPREF9449_01260"/>
<dbReference type="Proteomes" id="UP000004892">
    <property type="component" value="Unassembled WGS sequence"/>
</dbReference>
<sequence>MNKKIYMAAFLLMSVSCSKQEKNPLLEDFNTPHATPPFEQIQTKDYLPAFDQAIAAAQQEIQSLANSSDEPDFENTIVALDAAGEKLNTISAIFFNLNSAHTNAEMQKIAQEVSPKLTEFGNSIYMNPQLFKRVKYVYDKREQLSLLPEQSTLLDKTWKSFVNGGANLEGEAKERFKEISIELSKLSLQFEENVLAETNDFELHLTAEEDLSGLPEGVREAAALSAKENGKTGWIFTLHAPSYGPFMKYADNRELREKMYRAYNSRGNHDNAHNNSEIIRQITALRLEKAKIMGYETFADYVLTNRMAESPAEVNDFLAQLLQASHPFALQEKKEVEDFARSLGFKEELQRWDWSYYSNKLKQEKYALDDEMLKPYFKLENVQKGIFDLAHTLYGLQFKEVNNIPKYHPDVKTFEVYDRDNSFLAVLYVDFFPRPSKSGGAWMTEYQTQHIRNGEDIRPQVSLVMNFTRPTENKPSLLSFDEVTTFLHEFGHSLHGMLSQNTYNATAGTSVYRDFVELPSQIMENWALEKEWLDTWAVHYQTGEKIPAEYIEKIRRAANFQSGYLSDRQLSFGIIDMDWHSITHPLKDSIVDFERKAMQPTEIFPAVEGTCFSTAFGHIFGGGYAAGYYSYKWAEVLDADAFSAFQENGIFDPVTAESFRKNILEKGGSEHPMTLYVRFRGHKPTIDALLKRSGLR</sequence>
<dbReference type="GO" id="GO:0046872">
    <property type="term" value="F:metal ion binding"/>
    <property type="evidence" value="ECO:0007669"/>
    <property type="project" value="UniProtKB-UniRule"/>
</dbReference>
<organism evidence="9 10">
    <name type="scientific">Odoribacter laneus YIT 12061</name>
    <dbReference type="NCBI Taxonomy" id="742817"/>
    <lineage>
        <taxon>Bacteria</taxon>
        <taxon>Pseudomonadati</taxon>
        <taxon>Bacteroidota</taxon>
        <taxon>Bacteroidia</taxon>
        <taxon>Bacteroidales</taxon>
        <taxon>Odoribacteraceae</taxon>
        <taxon>Odoribacter</taxon>
    </lineage>
</organism>
<evidence type="ECO:0000256" key="1">
    <source>
        <dbReference type="ARBA" id="ARBA00006040"/>
    </source>
</evidence>
<evidence type="ECO:0000256" key="5">
    <source>
        <dbReference type="ARBA" id="ARBA00022833"/>
    </source>
</evidence>
<feature type="domain" description="Peptidase M3A/M3B catalytic" evidence="8">
    <location>
        <begin position="246"/>
        <end position="694"/>
    </location>
</feature>
<dbReference type="GO" id="GO:0006508">
    <property type="term" value="P:proteolysis"/>
    <property type="evidence" value="ECO:0007669"/>
    <property type="project" value="UniProtKB-KW"/>
</dbReference>
<keyword evidence="6 7" id="KW-0482">Metalloprotease</keyword>
<dbReference type="GO" id="GO:0005829">
    <property type="term" value="C:cytosol"/>
    <property type="evidence" value="ECO:0007669"/>
    <property type="project" value="TreeGrafter"/>
</dbReference>
<proteinExistence type="inferred from homology"/>
<dbReference type="Pfam" id="PF01432">
    <property type="entry name" value="Peptidase_M3"/>
    <property type="match status" value="1"/>
</dbReference>
<accession>H1DG74</accession>
<dbReference type="InterPro" id="IPR001567">
    <property type="entry name" value="Pept_M3A_M3B_dom"/>
</dbReference>
<keyword evidence="5 7" id="KW-0862">Zinc</keyword>
<dbReference type="FunFam" id="3.40.390.10:FF:000009">
    <property type="entry name" value="Oligopeptidase A"/>
    <property type="match status" value="1"/>
</dbReference>
<comment type="similarity">
    <text evidence="1 7">Belongs to the peptidase M3 family.</text>
</comment>
<evidence type="ECO:0000256" key="2">
    <source>
        <dbReference type="ARBA" id="ARBA00022670"/>
    </source>
</evidence>
<dbReference type="EMBL" id="ADMC01000018">
    <property type="protein sequence ID" value="EHP48186.1"/>
    <property type="molecule type" value="Genomic_DNA"/>
</dbReference>
<evidence type="ECO:0000256" key="3">
    <source>
        <dbReference type="ARBA" id="ARBA00022723"/>
    </source>
</evidence>
<reference evidence="9 10" key="1">
    <citation type="submission" date="2012-01" db="EMBL/GenBank/DDBJ databases">
        <title>The Genome Sequence of Odoribacter laneus YIT 12061.</title>
        <authorList>
            <consortium name="The Broad Institute Genome Sequencing Platform"/>
            <person name="Earl A."/>
            <person name="Ward D."/>
            <person name="Feldgarden M."/>
            <person name="Gevers D."/>
            <person name="Morotomi M."/>
            <person name="Young S.K."/>
            <person name="Zeng Q."/>
            <person name="Gargeya S."/>
            <person name="Fitzgerald M."/>
            <person name="Haas B."/>
            <person name="Abouelleil A."/>
            <person name="Alvarado L."/>
            <person name="Arachchi H.M."/>
            <person name="Berlin A."/>
            <person name="Chapman S.B."/>
            <person name="Gearin G."/>
            <person name="Goldberg J."/>
            <person name="Griggs A."/>
            <person name="Gujja S."/>
            <person name="Hansen M."/>
            <person name="Heiman D."/>
            <person name="Howarth C."/>
            <person name="Larimer J."/>
            <person name="Lui A."/>
            <person name="MacDonald P.J.P."/>
            <person name="McCowen C."/>
            <person name="Montmayeur A."/>
            <person name="Murphy C."/>
            <person name="Neiman D."/>
            <person name="Pearson M."/>
            <person name="Priest M."/>
            <person name="Roberts A."/>
            <person name="Saif S."/>
            <person name="Shea T."/>
            <person name="Sisk P."/>
            <person name="Stolte C."/>
            <person name="Sykes S."/>
            <person name="Wortman J."/>
            <person name="Nusbaum C."/>
            <person name="Birren B."/>
        </authorList>
    </citation>
    <scope>NUCLEOTIDE SEQUENCE [LARGE SCALE GENOMIC DNA]</scope>
    <source>
        <strain evidence="9 10">YIT 12061</strain>
    </source>
</reference>
<dbReference type="AlphaFoldDB" id="H1DG74"/>
<dbReference type="PANTHER" id="PTHR43660">
    <property type="entry name" value="DIPEPTIDYL CARBOXYPEPTIDASE"/>
    <property type="match status" value="1"/>
</dbReference>
<dbReference type="GO" id="GO:0004222">
    <property type="term" value="F:metalloendopeptidase activity"/>
    <property type="evidence" value="ECO:0007669"/>
    <property type="project" value="InterPro"/>
</dbReference>
<dbReference type="CDD" id="cd06456">
    <property type="entry name" value="M3A_DCP"/>
    <property type="match status" value="1"/>
</dbReference>
<evidence type="ECO:0000313" key="9">
    <source>
        <dbReference type="EMBL" id="EHP48186.1"/>
    </source>
</evidence>
<evidence type="ECO:0000256" key="6">
    <source>
        <dbReference type="ARBA" id="ARBA00023049"/>
    </source>
</evidence>
<gene>
    <name evidence="9" type="ORF">HMPREF9449_01260</name>
</gene>
<dbReference type="RefSeq" id="WP_009136408.1">
    <property type="nucleotide sequence ID" value="NZ_JH594596.1"/>
</dbReference>
<dbReference type="Gene3D" id="1.10.1370.40">
    <property type="match status" value="1"/>
</dbReference>
<keyword evidence="3 7" id="KW-0479">Metal-binding</keyword>
<dbReference type="PANTHER" id="PTHR43660:SF1">
    <property type="entry name" value="DIPEPTIDYL CARBOXYPEPTIDASE"/>
    <property type="match status" value="1"/>
</dbReference>
<evidence type="ECO:0000259" key="8">
    <source>
        <dbReference type="Pfam" id="PF01432"/>
    </source>
</evidence>
<dbReference type="PATRIC" id="fig|742817.3.peg.1338"/>
<dbReference type="InterPro" id="IPR034005">
    <property type="entry name" value="M3A_DCP"/>
</dbReference>
<comment type="caution">
    <text evidence="9">The sequence shown here is derived from an EMBL/GenBank/DDBJ whole genome shotgun (WGS) entry which is preliminary data.</text>
</comment>